<dbReference type="EMBL" id="MF600313">
    <property type="protein sequence ID" value="AVN58521.1"/>
    <property type="molecule type" value="Genomic_DNA"/>
</dbReference>
<organism evidence="1">
    <name type="scientific">Mycolicibacterium sp. CBMA 213</name>
    <dbReference type="NCBI Taxonomy" id="1968788"/>
    <lineage>
        <taxon>Bacteria</taxon>
        <taxon>Bacillati</taxon>
        <taxon>Actinomycetota</taxon>
        <taxon>Actinomycetes</taxon>
        <taxon>Mycobacteriales</taxon>
        <taxon>Mycobacteriaceae</taxon>
        <taxon>Mycolicibacterium</taxon>
    </lineage>
</organism>
<name>A0A343VRJ7_9MYCO</name>
<dbReference type="RefSeq" id="WP_155921958.1">
    <property type="nucleotide sequence ID" value="NZ_MF600313.1"/>
</dbReference>
<dbReference type="AlphaFoldDB" id="A0A343VRJ7"/>
<proteinExistence type="predicted"/>
<accession>A0A343VRJ7</accession>
<geneLocation type="plasmid" evidence="1">
    <name>pCBMA213_1</name>
</geneLocation>
<sequence>MTEIHVKVVIDTDHLRWWAAKHRGLGHESVAAVLSAAADHYENTTTAGDVDPPAPSYPASLDSTELKHWANWHIDRGPTNVAHTLFAAAEQRQSQTTQHN</sequence>
<keyword evidence="1" id="KW-0614">Plasmid</keyword>
<reference evidence="1" key="1">
    <citation type="journal article" date="2018" name="Front. Microbiol.">
        <title>Beyond the Limits: tRNA Array Units in Mycobacterium Genomes.</title>
        <authorList>
            <person name="Morgado S.M."/>
            <person name="Vicente A.C."/>
        </authorList>
    </citation>
    <scope>NUCLEOTIDE SEQUENCE</scope>
    <source>
        <strain evidence="1">CBMA 213</strain>
        <plasmid evidence="1">pCBMA213_1</plasmid>
    </source>
</reference>
<evidence type="ECO:0000313" key="1">
    <source>
        <dbReference type="EMBL" id="AVN58521.1"/>
    </source>
</evidence>
<protein>
    <submittedName>
        <fullName evidence="1">Uncharacterized protein</fullName>
    </submittedName>
</protein>
<gene>
    <name evidence="1" type="ORF">B5P44_p00226</name>
</gene>